<proteinExistence type="predicted"/>
<organism evidence="2 3">
    <name type="scientific">Nocardioides aurantiacus</name>
    <dbReference type="NCBI Taxonomy" id="86796"/>
    <lineage>
        <taxon>Bacteria</taxon>
        <taxon>Bacillati</taxon>
        <taxon>Actinomycetota</taxon>
        <taxon>Actinomycetes</taxon>
        <taxon>Propionibacteriales</taxon>
        <taxon>Nocardioidaceae</taxon>
        <taxon>Nocardioides</taxon>
    </lineage>
</organism>
<dbReference type="InterPro" id="IPR016040">
    <property type="entry name" value="NAD(P)-bd_dom"/>
</dbReference>
<gene>
    <name evidence="2" type="ORF">EDD33_1774</name>
</gene>
<reference evidence="2 3" key="1">
    <citation type="submission" date="2018-11" db="EMBL/GenBank/DDBJ databases">
        <title>Sequencing the genomes of 1000 actinobacteria strains.</title>
        <authorList>
            <person name="Klenk H.-P."/>
        </authorList>
    </citation>
    <scope>NUCLEOTIDE SEQUENCE [LARGE SCALE GENOMIC DNA]</scope>
    <source>
        <strain evidence="2 3">DSM 12652</strain>
    </source>
</reference>
<dbReference type="InterPro" id="IPR036291">
    <property type="entry name" value="NAD(P)-bd_dom_sf"/>
</dbReference>
<dbReference type="RefSeq" id="WP_170169743.1">
    <property type="nucleotide sequence ID" value="NZ_RKHO01000001.1"/>
</dbReference>
<dbReference type="PANTHER" id="PTHR48079">
    <property type="entry name" value="PROTEIN YEEZ"/>
    <property type="match status" value="1"/>
</dbReference>
<dbReference type="EMBL" id="RKHO01000001">
    <property type="protein sequence ID" value="ROR90920.1"/>
    <property type="molecule type" value="Genomic_DNA"/>
</dbReference>
<dbReference type="Proteomes" id="UP000281738">
    <property type="component" value="Unassembled WGS sequence"/>
</dbReference>
<comment type="caution">
    <text evidence="2">The sequence shown here is derived from an EMBL/GenBank/DDBJ whole genome shotgun (WGS) entry which is preliminary data.</text>
</comment>
<evidence type="ECO:0000313" key="3">
    <source>
        <dbReference type="Proteomes" id="UP000281738"/>
    </source>
</evidence>
<dbReference type="Pfam" id="PF13460">
    <property type="entry name" value="NAD_binding_10"/>
    <property type="match status" value="1"/>
</dbReference>
<evidence type="ECO:0000259" key="1">
    <source>
        <dbReference type="Pfam" id="PF13460"/>
    </source>
</evidence>
<dbReference type="AlphaFoldDB" id="A0A3N2CTQ6"/>
<name>A0A3N2CTQ6_9ACTN</name>
<sequence length="305" mass="32755">MPHSIEKVLVIGASGLVGGHLVRQLLTEGRTVHCLARDATRVQELADAGCEVTTGDILDPAAVATALESVQAVYICIHTLSPQAHSSSGQNFMDVETAGIQNVINGCRDVGIRRLMYVTSIGVATDARSAWVCGRAQIEQRLFATGLDVTVIRPGMIIGRGGTGFDAVARGARGRAAIVLGRGTQRFRTIAVDDMAYYLAGVLDDPRSFGHHYDVGSDDVMTIGEMIDVAAERLGRRRPVKVHLPGRLLRSAAPLIERATSMPRGAMTGLVDSLQVDMSGDPKPIRLILSRTPQTYRQAIEHALR</sequence>
<dbReference type="SUPFAM" id="SSF51735">
    <property type="entry name" value="NAD(P)-binding Rossmann-fold domains"/>
    <property type="match status" value="1"/>
</dbReference>
<feature type="domain" description="NAD(P)-binding" evidence="1">
    <location>
        <begin position="12"/>
        <end position="206"/>
    </location>
</feature>
<accession>A0A3N2CTQ6</accession>
<dbReference type="Gene3D" id="3.40.50.720">
    <property type="entry name" value="NAD(P)-binding Rossmann-like Domain"/>
    <property type="match status" value="1"/>
</dbReference>
<dbReference type="GO" id="GO:0004029">
    <property type="term" value="F:aldehyde dehydrogenase (NAD+) activity"/>
    <property type="evidence" value="ECO:0007669"/>
    <property type="project" value="TreeGrafter"/>
</dbReference>
<evidence type="ECO:0000313" key="2">
    <source>
        <dbReference type="EMBL" id="ROR90920.1"/>
    </source>
</evidence>
<keyword evidence="3" id="KW-1185">Reference proteome</keyword>
<dbReference type="PANTHER" id="PTHR48079:SF6">
    <property type="entry name" value="NAD(P)-BINDING DOMAIN-CONTAINING PROTEIN-RELATED"/>
    <property type="match status" value="1"/>
</dbReference>
<dbReference type="GO" id="GO:0005737">
    <property type="term" value="C:cytoplasm"/>
    <property type="evidence" value="ECO:0007669"/>
    <property type="project" value="TreeGrafter"/>
</dbReference>
<dbReference type="InterPro" id="IPR051783">
    <property type="entry name" value="NAD(P)-dependent_oxidoreduct"/>
</dbReference>
<protein>
    <submittedName>
        <fullName evidence="2">Uncharacterized protein YbjT (DUF2867 family)</fullName>
    </submittedName>
</protein>